<reference evidence="1" key="1">
    <citation type="submission" date="2018-05" db="EMBL/GenBank/DDBJ databases">
        <authorList>
            <person name="Lanie J.A."/>
            <person name="Ng W.-L."/>
            <person name="Kazmierczak K.M."/>
            <person name="Andrzejewski T.M."/>
            <person name="Davidsen T.M."/>
            <person name="Wayne K.J."/>
            <person name="Tettelin H."/>
            <person name="Glass J.I."/>
            <person name="Rusch D."/>
            <person name="Podicherti R."/>
            <person name="Tsui H.-C.T."/>
            <person name="Winkler M.E."/>
        </authorList>
    </citation>
    <scope>NUCLEOTIDE SEQUENCE</scope>
</reference>
<name>A0A382JVJ1_9ZZZZ</name>
<proteinExistence type="predicted"/>
<sequence>TTFGPNRTCSTIASPNRDTATVEMPAIQDLIVEITFSPAI</sequence>
<accession>A0A382JVJ1</accession>
<dbReference type="AlphaFoldDB" id="A0A382JVJ1"/>
<evidence type="ECO:0000313" key="1">
    <source>
        <dbReference type="EMBL" id="SVC14977.1"/>
    </source>
</evidence>
<organism evidence="1">
    <name type="scientific">marine metagenome</name>
    <dbReference type="NCBI Taxonomy" id="408172"/>
    <lineage>
        <taxon>unclassified sequences</taxon>
        <taxon>metagenomes</taxon>
        <taxon>ecological metagenomes</taxon>
    </lineage>
</organism>
<feature type="non-terminal residue" evidence="1">
    <location>
        <position position="1"/>
    </location>
</feature>
<protein>
    <submittedName>
        <fullName evidence="1">Uncharacterized protein</fullName>
    </submittedName>
</protein>
<dbReference type="EMBL" id="UINC01076119">
    <property type="protein sequence ID" value="SVC14977.1"/>
    <property type="molecule type" value="Genomic_DNA"/>
</dbReference>
<gene>
    <name evidence="1" type="ORF">METZ01_LOCUS267831</name>
</gene>